<evidence type="ECO:0000313" key="3">
    <source>
        <dbReference type="Proteomes" id="UP000324222"/>
    </source>
</evidence>
<gene>
    <name evidence="2" type="ORF">E2C01_009508</name>
</gene>
<comment type="caution">
    <text evidence="2">The sequence shown here is derived from an EMBL/GenBank/DDBJ whole genome shotgun (WGS) entry which is preliminary data.</text>
</comment>
<dbReference type="EMBL" id="VSRR010000525">
    <property type="protein sequence ID" value="MPC16678.1"/>
    <property type="molecule type" value="Genomic_DNA"/>
</dbReference>
<sequence>MNTGCDIPSLLRVCLDANALFADAPDARRHRTAPRTAPDAHRSSVLLTRSLHRALMNTLQQPPMSRFVESLPTPPPTDRFSASNV</sequence>
<dbReference type="AlphaFoldDB" id="A0A5B7D5Z6"/>
<keyword evidence="3" id="KW-1185">Reference proteome</keyword>
<protein>
    <submittedName>
        <fullName evidence="2">Uncharacterized protein</fullName>
    </submittedName>
</protein>
<feature type="region of interest" description="Disordered" evidence="1">
    <location>
        <begin position="61"/>
        <end position="85"/>
    </location>
</feature>
<evidence type="ECO:0000256" key="1">
    <source>
        <dbReference type="SAM" id="MobiDB-lite"/>
    </source>
</evidence>
<proteinExistence type="predicted"/>
<organism evidence="2 3">
    <name type="scientific">Portunus trituberculatus</name>
    <name type="common">Swimming crab</name>
    <name type="synonym">Neptunus trituberculatus</name>
    <dbReference type="NCBI Taxonomy" id="210409"/>
    <lineage>
        <taxon>Eukaryota</taxon>
        <taxon>Metazoa</taxon>
        <taxon>Ecdysozoa</taxon>
        <taxon>Arthropoda</taxon>
        <taxon>Crustacea</taxon>
        <taxon>Multicrustacea</taxon>
        <taxon>Malacostraca</taxon>
        <taxon>Eumalacostraca</taxon>
        <taxon>Eucarida</taxon>
        <taxon>Decapoda</taxon>
        <taxon>Pleocyemata</taxon>
        <taxon>Brachyura</taxon>
        <taxon>Eubrachyura</taxon>
        <taxon>Portunoidea</taxon>
        <taxon>Portunidae</taxon>
        <taxon>Portuninae</taxon>
        <taxon>Portunus</taxon>
    </lineage>
</organism>
<reference evidence="2 3" key="1">
    <citation type="submission" date="2019-05" db="EMBL/GenBank/DDBJ databases">
        <title>Another draft genome of Portunus trituberculatus and its Hox gene families provides insights of decapod evolution.</title>
        <authorList>
            <person name="Jeong J.-H."/>
            <person name="Song I."/>
            <person name="Kim S."/>
            <person name="Choi T."/>
            <person name="Kim D."/>
            <person name="Ryu S."/>
            <person name="Kim W."/>
        </authorList>
    </citation>
    <scope>NUCLEOTIDE SEQUENCE [LARGE SCALE GENOMIC DNA]</scope>
    <source>
        <tissue evidence="2">Muscle</tissue>
    </source>
</reference>
<dbReference type="Proteomes" id="UP000324222">
    <property type="component" value="Unassembled WGS sequence"/>
</dbReference>
<evidence type="ECO:0000313" key="2">
    <source>
        <dbReference type="EMBL" id="MPC16678.1"/>
    </source>
</evidence>
<accession>A0A5B7D5Z6</accession>
<name>A0A5B7D5Z6_PORTR</name>